<keyword evidence="1" id="KW-0812">Transmembrane</keyword>
<feature type="transmembrane region" description="Helical" evidence="1">
    <location>
        <begin position="12"/>
        <end position="31"/>
    </location>
</feature>
<evidence type="ECO:0000313" key="3">
    <source>
        <dbReference type="Proteomes" id="UP000265798"/>
    </source>
</evidence>
<gene>
    <name evidence="2" type="ORF">DLM75_07615</name>
</gene>
<accession>A0A396ZBZ0</accession>
<comment type="caution">
    <text evidence="2">The sequence shown here is derived from an EMBL/GenBank/DDBJ whole genome shotgun (WGS) entry which is preliminary data.</text>
</comment>
<dbReference type="Proteomes" id="UP000265798">
    <property type="component" value="Unassembled WGS sequence"/>
</dbReference>
<organism evidence="2 3">
    <name type="scientific">Leptospira stimsonii</name>
    <dbReference type="NCBI Taxonomy" id="2202203"/>
    <lineage>
        <taxon>Bacteria</taxon>
        <taxon>Pseudomonadati</taxon>
        <taxon>Spirochaetota</taxon>
        <taxon>Spirochaetia</taxon>
        <taxon>Leptospirales</taxon>
        <taxon>Leptospiraceae</taxon>
        <taxon>Leptospira</taxon>
    </lineage>
</organism>
<protein>
    <submittedName>
        <fullName evidence="2">Uncharacterized protein</fullName>
    </submittedName>
</protein>
<dbReference type="EMBL" id="QHCT01000001">
    <property type="protein sequence ID" value="RHX93009.1"/>
    <property type="molecule type" value="Genomic_DNA"/>
</dbReference>
<dbReference type="AlphaFoldDB" id="A0A396ZBZ0"/>
<proteinExistence type="predicted"/>
<evidence type="ECO:0000256" key="1">
    <source>
        <dbReference type="SAM" id="Phobius"/>
    </source>
</evidence>
<evidence type="ECO:0000313" key="2">
    <source>
        <dbReference type="EMBL" id="RHX93009.1"/>
    </source>
</evidence>
<name>A0A396ZBZ0_9LEPT</name>
<keyword evidence="1" id="KW-0472">Membrane</keyword>
<keyword evidence="1" id="KW-1133">Transmembrane helix</keyword>
<reference evidence="3" key="1">
    <citation type="submission" date="2018-05" db="EMBL/GenBank/DDBJ databases">
        <title>Leptospira yasudae sp. nov. and Leptospira stimsonii sp. nov., two pathogenic species of the genus Leptospira isolated from environmental sources.</title>
        <authorList>
            <person name="Casanovas-Massana A."/>
            <person name="Hamond C."/>
            <person name="Santos L.A."/>
            <person name="Hacker K.P."/>
            <person name="Balassiano I."/>
            <person name="Medeiros M.A."/>
            <person name="Reis M.G."/>
            <person name="Ko A.I."/>
            <person name="Wunder E.A."/>
        </authorList>
    </citation>
    <scope>NUCLEOTIDE SEQUENCE [LARGE SCALE GENOMIC DNA]</scope>
    <source>
        <strain evidence="3">Yale</strain>
    </source>
</reference>
<sequence>MLLGTHSLGINKFNGCHFLIGIVFGVLTFALNKNLFYVRVIDFYYVSSYLYSLFNEVYEILLRFLGKTFLQSIF</sequence>